<dbReference type="STRING" id="767916.AWB91_05410"/>
<dbReference type="SUPFAM" id="SSF46689">
    <property type="entry name" value="Homeodomain-like"/>
    <property type="match status" value="1"/>
</dbReference>
<dbReference type="Pfam" id="PF01965">
    <property type="entry name" value="DJ-1_PfpI"/>
    <property type="match status" value="1"/>
</dbReference>
<dbReference type="InterPro" id="IPR002818">
    <property type="entry name" value="DJ-1/PfpI"/>
</dbReference>
<dbReference type="RefSeq" id="WP_085244601.1">
    <property type="nucleotide sequence ID" value="NZ_LQPN01000033.1"/>
</dbReference>
<dbReference type="OrthoDB" id="3194870at2"/>
<keyword evidence="3" id="KW-0804">Transcription</keyword>
<dbReference type="SUPFAM" id="SSF52317">
    <property type="entry name" value="Class I glutamine amidotransferase-like"/>
    <property type="match status" value="1"/>
</dbReference>
<dbReference type="Proteomes" id="UP000193285">
    <property type="component" value="Unassembled WGS sequence"/>
</dbReference>
<evidence type="ECO:0000313" key="6">
    <source>
        <dbReference type="Proteomes" id="UP000193285"/>
    </source>
</evidence>
<keyword evidence="1" id="KW-0805">Transcription regulation</keyword>
<organism evidence="5 6">
    <name type="scientific">Mycobacterium paraense</name>
    <dbReference type="NCBI Taxonomy" id="767916"/>
    <lineage>
        <taxon>Bacteria</taxon>
        <taxon>Bacillati</taxon>
        <taxon>Actinomycetota</taxon>
        <taxon>Actinomycetes</taxon>
        <taxon>Mycobacteriales</taxon>
        <taxon>Mycobacteriaceae</taxon>
        <taxon>Mycobacterium</taxon>
        <taxon>Mycobacterium simiae complex</taxon>
    </lineage>
</organism>
<comment type="caution">
    <text evidence="5">The sequence shown here is derived from an EMBL/GenBank/DDBJ whole genome shotgun (WGS) entry which is preliminary data.</text>
</comment>
<dbReference type="Pfam" id="PF12833">
    <property type="entry name" value="HTH_18"/>
    <property type="match status" value="1"/>
</dbReference>
<dbReference type="Gene3D" id="1.10.10.60">
    <property type="entry name" value="Homeodomain-like"/>
    <property type="match status" value="1"/>
</dbReference>
<dbReference type="PROSITE" id="PS00041">
    <property type="entry name" value="HTH_ARAC_FAMILY_1"/>
    <property type="match status" value="1"/>
</dbReference>
<evidence type="ECO:0000256" key="1">
    <source>
        <dbReference type="ARBA" id="ARBA00023015"/>
    </source>
</evidence>
<dbReference type="AlphaFoldDB" id="A0A1X2AFI2"/>
<evidence type="ECO:0000256" key="2">
    <source>
        <dbReference type="ARBA" id="ARBA00023125"/>
    </source>
</evidence>
<dbReference type="PANTHER" id="PTHR43130:SF3">
    <property type="entry name" value="HTH-TYPE TRANSCRIPTIONAL REGULATOR RV1931C"/>
    <property type="match status" value="1"/>
</dbReference>
<feature type="domain" description="HTH araC/xylS-type" evidence="4">
    <location>
        <begin position="218"/>
        <end position="316"/>
    </location>
</feature>
<keyword evidence="2" id="KW-0238">DNA-binding</keyword>
<evidence type="ECO:0000256" key="3">
    <source>
        <dbReference type="ARBA" id="ARBA00023163"/>
    </source>
</evidence>
<sequence>MIGFDVLVLDGASASAVGVTIDVISAANRILATPAFDLRFVSPQRHVALRGGLAVAAVPLADATARDVVVVPGLGAAQPEEIAERLCGADVAAAAQWLADGNARGAQIAASCTAVFVLAAAGLLDQRRCVTTWWLGADLARVAPSANVVIDDMVVRDGSIWTAGSAFAHIDLMLALMRELGGAALTDELANRLVADQRTSQASFLIPSHLAARDETVASLERFVRSRLDESHTLDSLARRCGLSTRTLARRTRNAVGLSPLQLVQRVRLERSLHLLRTTRMPLEEIAAAVGLADPATLHRLVKKHTGQSPGALRPSAQTRAS</sequence>
<dbReference type="GO" id="GO:0043565">
    <property type="term" value="F:sequence-specific DNA binding"/>
    <property type="evidence" value="ECO:0007669"/>
    <property type="project" value="InterPro"/>
</dbReference>
<evidence type="ECO:0000313" key="5">
    <source>
        <dbReference type="EMBL" id="ORW50128.1"/>
    </source>
</evidence>
<protein>
    <recommendedName>
        <fullName evidence="4">HTH araC/xylS-type domain-containing protein</fullName>
    </recommendedName>
</protein>
<dbReference type="PANTHER" id="PTHR43130">
    <property type="entry name" value="ARAC-FAMILY TRANSCRIPTIONAL REGULATOR"/>
    <property type="match status" value="1"/>
</dbReference>
<dbReference type="Gene3D" id="3.40.50.880">
    <property type="match status" value="1"/>
</dbReference>
<name>A0A1X2AFI2_9MYCO</name>
<dbReference type="GO" id="GO:0003700">
    <property type="term" value="F:DNA-binding transcription factor activity"/>
    <property type="evidence" value="ECO:0007669"/>
    <property type="project" value="InterPro"/>
</dbReference>
<reference evidence="5 6" key="1">
    <citation type="journal article" date="2015" name="Emerg. Microbes Infect.">
        <title>Characterization of 17 strains belonging to the Mycobacterium simiae complex and description of Mycobacterium paraense sp. nov.</title>
        <authorList>
            <person name="Fusco da Costa A.R."/>
            <person name="Fedrizzi T."/>
            <person name="Lopes M.L."/>
            <person name="Pecorari M."/>
            <person name="Oliveira da Costa W.L."/>
            <person name="Giacobazzi E."/>
            <person name="da Costa Bahia J.R."/>
            <person name="De Sanctis V."/>
            <person name="Batista Lima K.V."/>
            <person name="Bertorelli R."/>
            <person name="Grottola A."/>
            <person name="Fabio A."/>
            <person name="Mariottini A."/>
            <person name="Ferretti P."/>
            <person name="Di Leva F."/>
            <person name="Fregni Serpini G."/>
            <person name="Tagliazucchi S."/>
            <person name="Rumpianesi F."/>
            <person name="Jousson O."/>
            <person name="Segata N."/>
            <person name="Tortoli E."/>
        </authorList>
    </citation>
    <scope>NUCLEOTIDE SEQUENCE [LARGE SCALE GENOMIC DNA]</scope>
    <source>
        <strain evidence="5 6">IEC33</strain>
    </source>
</reference>
<dbReference type="InterPro" id="IPR009057">
    <property type="entry name" value="Homeodomain-like_sf"/>
</dbReference>
<evidence type="ECO:0000259" key="4">
    <source>
        <dbReference type="PROSITE" id="PS01124"/>
    </source>
</evidence>
<dbReference type="InterPro" id="IPR029062">
    <property type="entry name" value="Class_I_gatase-like"/>
</dbReference>
<dbReference type="PROSITE" id="PS01124">
    <property type="entry name" value="HTH_ARAC_FAMILY_2"/>
    <property type="match status" value="1"/>
</dbReference>
<accession>A0A1X2AFI2</accession>
<dbReference type="SMART" id="SM00342">
    <property type="entry name" value="HTH_ARAC"/>
    <property type="match status" value="1"/>
</dbReference>
<dbReference type="EMBL" id="LQPN01000033">
    <property type="protein sequence ID" value="ORW50128.1"/>
    <property type="molecule type" value="Genomic_DNA"/>
</dbReference>
<dbReference type="InterPro" id="IPR018062">
    <property type="entry name" value="HTH_AraC-typ_CS"/>
</dbReference>
<dbReference type="InterPro" id="IPR052158">
    <property type="entry name" value="INH-QAR"/>
</dbReference>
<proteinExistence type="predicted"/>
<gene>
    <name evidence="5" type="ORF">AWB90_09090</name>
</gene>
<dbReference type="InterPro" id="IPR018060">
    <property type="entry name" value="HTH_AraC"/>
</dbReference>